<sequence length="384" mass="40706">MTMSAARPPEGARAPSGGSYPSVAGERGGHFCVLVMAGGTGGHIFPGLAVAEALREGGWRVHWLGAPGSMEQQLVPPRGFAFEPIAFGGVRGKGPLTLALLPLRLLRAFWQSIQVLRRVRPDVLVGLGGYITFPGALMGVALNKPLVLHEQNSVAGLANKLLASIADRVFTAFPGVLAKARRVQWVGNPLRAEFTRVPDPATRFAGRSGPLRLLVVGGSLGAQALNSVVPQALARLPAASRPTVLHQSGAKQIDALRANYHAAGVEAELRPFIDDMAQAYADADLVICRAGATTVSEIAAVGAAALFVPFPHAVDDHQTSNARFLVDQDAGWLVQQADLTAERLMEILQKMERPTLLQRALKAKTMQKLTATREIVAACEELAA</sequence>
<evidence type="ECO:0000256" key="10">
    <source>
        <dbReference type="HAMAP-Rule" id="MF_00033"/>
    </source>
</evidence>
<dbReference type="EMBL" id="JBHLTN010000014">
    <property type="protein sequence ID" value="MFC0592426.1"/>
    <property type="molecule type" value="Genomic_DNA"/>
</dbReference>
<proteinExistence type="inferred from homology"/>
<feature type="binding site" evidence="10">
    <location>
        <position position="219"/>
    </location>
    <ligand>
        <name>UDP-N-acetyl-alpha-D-glucosamine</name>
        <dbReference type="ChEBI" id="CHEBI:57705"/>
    </ligand>
</feature>
<keyword evidence="1 10" id="KW-1003">Cell membrane</keyword>
<dbReference type="Proteomes" id="UP001589834">
    <property type="component" value="Unassembled WGS sequence"/>
</dbReference>
<comment type="caution">
    <text evidence="10">Lacks conserved residue(s) required for the propagation of feature annotation.</text>
</comment>
<feature type="binding site" evidence="10">
    <location>
        <position position="152"/>
    </location>
    <ligand>
        <name>UDP-N-acetyl-alpha-D-glucosamine</name>
        <dbReference type="ChEBI" id="CHEBI:57705"/>
    </ligand>
</feature>
<feature type="binding site" evidence="10">
    <location>
        <begin position="40"/>
        <end position="42"/>
    </location>
    <ligand>
        <name>UDP-N-acetyl-alpha-D-glucosamine</name>
        <dbReference type="ChEBI" id="CHEBI:57705"/>
    </ligand>
</feature>
<keyword evidence="2 10" id="KW-0132">Cell division</keyword>
<evidence type="ECO:0000256" key="2">
    <source>
        <dbReference type="ARBA" id="ARBA00022618"/>
    </source>
</evidence>
<keyword evidence="9 10" id="KW-0961">Cell wall biogenesis/degradation</keyword>
<evidence type="ECO:0000256" key="8">
    <source>
        <dbReference type="ARBA" id="ARBA00023306"/>
    </source>
</evidence>
<feature type="region of interest" description="Disordered" evidence="11">
    <location>
        <begin position="1"/>
        <end position="20"/>
    </location>
</feature>
<dbReference type="HAMAP" id="MF_00033">
    <property type="entry name" value="MurG"/>
    <property type="match status" value="1"/>
</dbReference>
<protein>
    <recommendedName>
        <fullName evidence="10">UDP-N-acetylglucosamine--N-acetylmuramyl-(pentapeptide) pyrophosphoryl-undecaprenol N-acetylglucosamine transferase</fullName>
        <ecNumber evidence="10">2.4.1.227</ecNumber>
    </recommendedName>
    <alternativeName>
        <fullName evidence="10">Undecaprenyl-PP-MurNAc-pentapeptide-UDPGlcNAc GlcNAc transferase</fullName>
    </alternativeName>
</protein>
<dbReference type="InterPro" id="IPR007235">
    <property type="entry name" value="Glyco_trans_28_C"/>
</dbReference>
<dbReference type="GO" id="GO:0016757">
    <property type="term" value="F:glycosyltransferase activity"/>
    <property type="evidence" value="ECO:0007669"/>
    <property type="project" value="UniProtKB-KW"/>
</dbReference>
<dbReference type="Pfam" id="PF03033">
    <property type="entry name" value="Glyco_transf_28"/>
    <property type="match status" value="1"/>
</dbReference>
<evidence type="ECO:0000259" key="13">
    <source>
        <dbReference type="Pfam" id="PF04101"/>
    </source>
</evidence>
<comment type="caution">
    <text evidence="14">The sequence shown here is derived from an EMBL/GenBank/DDBJ whole genome shotgun (WGS) entry which is preliminary data.</text>
</comment>
<organism evidence="14 15">
    <name type="scientific">Ottowia pentelensis</name>
    <dbReference type="NCBI Taxonomy" id="511108"/>
    <lineage>
        <taxon>Bacteria</taxon>
        <taxon>Pseudomonadati</taxon>
        <taxon>Pseudomonadota</taxon>
        <taxon>Betaproteobacteria</taxon>
        <taxon>Burkholderiales</taxon>
        <taxon>Comamonadaceae</taxon>
        <taxon>Ottowia</taxon>
    </lineage>
</organism>
<keyword evidence="7 10" id="KW-0472">Membrane</keyword>
<comment type="function">
    <text evidence="10">Cell wall formation. Catalyzes the transfer of a GlcNAc subunit on undecaprenyl-pyrophosphoryl-MurNAc-pentapeptide (lipid intermediate I) to form undecaprenyl-pyrophosphoryl-MurNAc-(pentapeptide)GlcNAc (lipid intermediate II).</text>
</comment>
<keyword evidence="4 10" id="KW-0808">Transferase</keyword>
<dbReference type="Gene3D" id="3.40.50.2000">
    <property type="entry name" value="Glycogen Phosphorylase B"/>
    <property type="match status" value="2"/>
</dbReference>
<name>A0ABV6PRG9_9BURK</name>
<dbReference type="SUPFAM" id="SSF53756">
    <property type="entry name" value="UDP-Glycosyltransferase/glycogen phosphorylase"/>
    <property type="match status" value="1"/>
</dbReference>
<keyword evidence="8 10" id="KW-0131">Cell cycle</keyword>
<evidence type="ECO:0000256" key="7">
    <source>
        <dbReference type="ARBA" id="ARBA00023136"/>
    </source>
</evidence>
<dbReference type="EC" id="2.4.1.227" evidence="10"/>
<reference evidence="14 15" key="1">
    <citation type="submission" date="2024-09" db="EMBL/GenBank/DDBJ databases">
        <authorList>
            <person name="Sun Q."/>
            <person name="Mori K."/>
        </authorList>
    </citation>
    <scope>NUCLEOTIDE SEQUENCE [LARGE SCALE GENOMIC DNA]</scope>
    <source>
        <strain evidence="14 15">NCAIM B.02336</strain>
    </source>
</reference>
<feature type="domain" description="Glycosyl transferase family 28 C-terminal" evidence="13">
    <location>
        <begin position="213"/>
        <end position="365"/>
    </location>
</feature>
<evidence type="ECO:0000256" key="3">
    <source>
        <dbReference type="ARBA" id="ARBA00022676"/>
    </source>
</evidence>
<dbReference type="PANTHER" id="PTHR21015:SF22">
    <property type="entry name" value="GLYCOSYLTRANSFERASE"/>
    <property type="match status" value="1"/>
</dbReference>
<keyword evidence="5 10" id="KW-0133">Cell shape</keyword>
<feature type="binding site" evidence="10">
    <location>
        <position position="318"/>
    </location>
    <ligand>
        <name>UDP-N-acetyl-alpha-D-glucosamine</name>
        <dbReference type="ChEBI" id="CHEBI:57705"/>
    </ligand>
</feature>
<dbReference type="InterPro" id="IPR004276">
    <property type="entry name" value="GlycoTrans_28_N"/>
</dbReference>
<dbReference type="InterPro" id="IPR006009">
    <property type="entry name" value="GlcNAc_MurG"/>
</dbReference>
<dbReference type="Pfam" id="PF04101">
    <property type="entry name" value="Glyco_tran_28_C"/>
    <property type="match status" value="1"/>
</dbReference>
<dbReference type="PANTHER" id="PTHR21015">
    <property type="entry name" value="UDP-N-ACETYLGLUCOSAMINE--N-ACETYLMURAMYL-(PENTAPEPTIDE) PYROPHOSPHORYL-UNDECAPRENOL N-ACETYLGLUCOSAMINE TRANSFERASE 1"/>
    <property type="match status" value="1"/>
</dbReference>
<comment type="similarity">
    <text evidence="10">Belongs to the glycosyltransferase 28 family. MurG subfamily.</text>
</comment>
<feature type="binding site" evidence="10">
    <location>
        <position position="191"/>
    </location>
    <ligand>
        <name>UDP-N-acetyl-alpha-D-glucosamine</name>
        <dbReference type="ChEBI" id="CHEBI:57705"/>
    </ligand>
</feature>
<dbReference type="RefSeq" id="WP_377481738.1">
    <property type="nucleotide sequence ID" value="NZ_JBHLTN010000014.1"/>
</dbReference>
<evidence type="ECO:0000256" key="6">
    <source>
        <dbReference type="ARBA" id="ARBA00022984"/>
    </source>
</evidence>
<keyword evidence="3 10" id="KW-0328">Glycosyltransferase</keyword>
<comment type="catalytic activity">
    <reaction evidence="10">
        <text>di-trans,octa-cis-undecaprenyl diphospho-N-acetyl-alpha-D-muramoyl-L-alanyl-D-glutamyl-meso-2,6-diaminopimeloyl-D-alanyl-D-alanine + UDP-N-acetyl-alpha-D-glucosamine = di-trans,octa-cis-undecaprenyl diphospho-[N-acetyl-alpha-D-glucosaminyl-(1-&gt;4)]-N-acetyl-alpha-D-muramoyl-L-alanyl-D-glutamyl-meso-2,6-diaminopimeloyl-D-alanyl-D-alanine + UDP + H(+)</text>
        <dbReference type="Rhea" id="RHEA:31227"/>
        <dbReference type="ChEBI" id="CHEBI:15378"/>
        <dbReference type="ChEBI" id="CHEBI:57705"/>
        <dbReference type="ChEBI" id="CHEBI:58223"/>
        <dbReference type="ChEBI" id="CHEBI:61387"/>
        <dbReference type="ChEBI" id="CHEBI:61388"/>
        <dbReference type="EC" id="2.4.1.227"/>
    </reaction>
</comment>
<evidence type="ECO:0000256" key="9">
    <source>
        <dbReference type="ARBA" id="ARBA00023316"/>
    </source>
</evidence>
<evidence type="ECO:0000256" key="11">
    <source>
        <dbReference type="SAM" id="MobiDB-lite"/>
    </source>
</evidence>
<comment type="pathway">
    <text evidence="10">Cell wall biogenesis; peptidoglycan biosynthesis.</text>
</comment>
<evidence type="ECO:0000259" key="12">
    <source>
        <dbReference type="Pfam" id="PF03033"/>
    </source>
</evidence>
<dbReference type="CDD" id="cd03785">
    <property type="entry name" value="GT28_MurG"/>
    <property type="match status" value="1"/>
</dbReference>
<dbReference type="NCBIfam" id="TIGR01133">
    <property type="entry name" value="murG"/>
    <property type="match status" value="1"/>
</dbReference>
<evidence type="ECO:0000256" key="4">
    <source>
        <dbReference type="ARBA" id="ARBA00022679"/>
    </source>
</evidence>
<accession>A0ABV6PRG9</accession>
<keyword evidence="6 10" id="KW-0573">Peptidoglycan synthesis</keyword>
<gene>
    <name evidence="10 14" type="primary">murG</name>
    <name evidence="14" type="ORF">ACFFGG_07640</name>
</gene>
<keyword evidence="15" id="KW-1185">Reference proteome</keyword>
<evidence type="ECO:0000313" key="15">
    <source>
        <dbReference type="Proteomes" id="UP001589834"/>
    </source>
</evidence>
<comment type="subcellular location">
    <subcellularLocation>
        <location evidence="10">Cell membrane</location>
        <topology evidence="10">Peripheral membrane protein</topology>
        <orientation evidence="10">Cytoplasmic side</orientation>
    </subcellularLocation>
</comment>
<feature type="domain" description="Glycosyltransferase family 28 N-terminal" evidence="12">
    <location>
        <begin position="33"/>
        <end position="171"/>
    </location>
</feature>
<feature type="binding site" evidence="10">
    <location>
        <position position="273"/>
    </location>
    <ligand>
        <name>UDP-N-acetyl-alpha-D-glucosamine</name>
        <dbReference type="ChEBI" id="CHEBI:57705"/>
    </ligand>
</feature>
<evidence type="ECO:0000256" key="1">
    <source>
        <dbReference type="ARBA" id="ARBA00022475"/>
    </source>
</evidence>
<evidence type="ECO:0000313" key="14">
    <source>
        <dbReference type="EMBL" id="MFC0592426.1"/>
    </source>
</evidence>
<evidence type="ECO:0000256" key="5">
    <source>
        <dbReference type="ARBA" id="ARBA00022960"/>
    </source>
</evidence>